<evidence type="ECO:0000256" key="7">
    <source>
        <dbReference type="ARBA" id="ARBA00022989"/>
    </source>
</evidence>
<dbReference type="RefSeq" id="YP_007374603.1">
    <property type="nucleotide sequence ID" value="NC_020139.1"/>
</dbReference>
<feature type="transmembrane region" description="Helical" evidence="13">
    <location>
        <begin position="6"/>
        <end position="25"/>
    </location>
</feature>
<comment type="similarity">
    <text evidence="2 12">Belongs to the ATPase protein 8 family.</text>
</comment>
<dbReference type="PANTHER" id="PTHR39937">
    <property type="entry name" value="ATP SYNTHASE PROTEIN 8"/>
    <property type="match status" value="1"/>
</dbReference>
<dbReference type="GO" id="GO:0031966">
    <property type="term" value="C:mitochondrial membrane"/>
    <property type="evidence" value="ECO:0007669"/>
    <property type="project" value="UniProtKB-SubCell"/>
</dbReference>
<dbReference type="InterPro" id="IPR050635">
    <property type="entry name" value="ATPase_protein_8"/>
</dbReference>
<sequence>MPQLNPYPWFMIMMTSWIIILITIMKKTTVYQQMNTITQKHPYKQYPTWTWPW</sequence>
<evidence type="ECO:0000256" key="13">
    <source>
        <dbReference type="SAM" id="Phobius"/>
    </source>
</evidence>
<keyword evidence="6 12" id="KW-0375">Hydrogen ion transport</keyword>
<dbReference type="GO" id="GO:0045259">
    <property type="term" value="C:proton-transporting ATP synthase complex"/>
    <property type="evidence" value="ECO:0007669"/>
    <property type="project" value="UniProtKB-KW"/>
</dbReference>
<evidence type="ECO:0000256" key="10">
    <source>
        <dbReference type="ARBA" id="ARBA00023136"/>
    </source>
</evidence>
<name>C9D8G3_GYMMU</name>
<gene>
    <name evidence="14" type="primary">ATP8</name>
</gene>
<dbReference type="InterPro" id="IPR001421">
    <property type="entry name" value="ATP8_metazoa"/>
</dbReference>
<dbReference type="EMBL" id="GQ244471">
    <property type="protein sequence ID" value="ACS37096.1"/>
    <property type="molecule type" value="Genomic_DNA"/>
</dbReference>
<evidence type="ECO:0000256" key="12">
    <source>
        <dbReference type="RuleBase" id="RU003661"/>
    </source>
</evidence>
<organism evidence="14">
    <name type="scientific">Gymnopis multiplicata</name>
    <name type="common">Purple caecilian</name>
    <dbReference type="NCBI Taxonomy" id="449092"/>
    <lineage>
        <taxon>Eukaryota</taxon>
        <taxon>Metazoa</taxon>
        <taxon>Chordata</taxon>
        <taxon>Craniata</taxon>
        <taxon>Vertebrata</taxon>
        <taxon>Euteleostomi</taxon>
        <taxon>Amphibia</taxon>
        <taxon>Gymnophiona</taxon>
        <taxon>Gymnopis</taxon>
    </lineage>
</organism>
<evidence type="ECO:0000256" key="6">
    <source>
        <dbReference type="ARBA" id="ARBA00022781"/>
    </source>
</evidence>
<evidence type="ECO:0000256" key="2">
    <source>
        <dbReference type="ARBA" id="ARBA00008892"/>
    </source>
</evidence>
<protein>
    <recommendedName>
        <fullName evidence="12">ATP synthase complex subunit 8</fullName>
    </recommendedName>
</protein>
<proteinExistence type="inferred from homology"/>
<keyword evidence="5 12" id="KW-0812">Transmembrane</keyword>
<dbReference type="PANTHER" id="PTHR39937:SF1">
    <property type="entry name" value="ATP SYNTHASE PROTEIN 8"/>
    <property type="match status" value="1"/>
</dbReference>
<evidence type="ECO:0000256" key="1">
    <source>
        <dbReference type="ARBA" id="ARBA00004304"/>
    </source>
</evidence>
<dbReference type="GO" id="GO:0015986">
    <property type="term" value="P:proton motive force-driven ATP synthesis"/>
    <property type="evidence" value="ECO:0007669"/>
    <property type="project" value="InterPro"/>
</dbReference>
<keyword evidence="3 12" id="KW-0813">Transport</keyword>
<evidence type="ECO:0000256" key="5">
    <source>
        <dbReference type="ARBA" id="ARBA00022692"/>
    </source>
</evidence>
<evidence type="ECO:0000256" key="3">
    <source>
        <dbReference type="ARBA" id="ARBA00022448"/>
    </source>
</evidence>
<evidence type="ECO:0000256" key="11">
    <source>
        <dbReference type="ARBA" id="ARBA00023310"/>
    </source>
</evidence>
<keyword evidence="7 13" id="KW-1133">Transmembrane helix</keyword>
<reference evidence="14" key="1">
    <citation type="journal article" date="2009" name="Mol. Phylogenet. Evol.">
        <title>A mitogenomic perspective on the phylogeny and biogeography of living caecilians (Amphibia: Gymnophiona).</title>
        <authorList>
            <person name="Zhang P."/>
            <person name="Wake M.H."/>
        </authorList>
    </citation>
    <scope>NUCLEOTIDE SEQUENCE</scope>
</reference>
<keyword evidence="4 12" id="KW-0138">CF(0)</keyword>
<keyword evidence="9 12" id="KW-0496">Mitochondrion</keyword>
<dbReference type="GeneID" id="14470083"/>
<evidence type="ECO:0000313" key="14">
    <source>
        <dbReference type="EMBL" id="ACS37096.1"/>
    </source>
</evidence>
<dbReference type="Pfam" id="PF00895">
    <property type="entry name" value="ATP-synt_8"/>
    <property type="match status" value="1"/>
</dbReference>
<evidence type="ECO:0000256" key="9">
    <source>
        <dbReference type="ARBA" id="ARBA00023128"/>
    </source>
</evidence>
<geneLocation type="mitochondrion" evidence="14"/>
<evidence type="ECO:0000256" key="8">
    <source>
        <dbReference type="ARBA" id="ARBA00023065"/>
    </source>
</evidence>
<dbReference type="CTD" id="4509"/>
<keyword evidence="10 13" id="KW-0472">Membrane</keyword>
<comment type="subcellular location">
    <subcellularLocation>
        <location evidence="1 12">Mitochondrion membrane</location>
        <topology evidence="1 12">Single-pass membrane protein</topology>
    </subcellularLocation>
</comment>
<keyword evidence="11" id="KW-0066">ATP synthesis</keyword>
<evidence type="ECO:0000256" key="4">
    <source>
        <dbReference type="ARBA" id="ARBA00022547"/>
    </source>
</evidence>
<dbReference type="AlphaFoldDB" id="C9D8G3"/>
<dbReference type="GO" id="GO:0015078">
    <property type="term" value="F:proton transmembrane transporter activity"/>
    <property type="evidence" value="ECO:0007669"/>
    <property type="project" value="InterPro"/>
</dbReference>
<accession>C9D8G3</accession>
<keyword evidence="8 12" id="KW-0406">Ion transport</keyword>